<accession>A0A8J2R887</accession>
<evidence type="ECO:0000313" key="2">
    <source>
        <dbReference type="Proteomes" id="UP000789524"/>
    </source>
</evidence>
<proteinExistence type="predicted"/>
<evidence type="ECO:0000313" key="1">
    <source>
        <dbReference type="EMBL" id="CAG9585210.1"/>
    </source>
</evidence>
<reference evidence="1" key="1">
    <citation type="submission" date="2021-09" db="EMBL/GenBank/DDBJ databases">
        <authorList>
            <person name="Martin H S."/>
        </authorList>
    </citation>
    <scope>NUCLEOTIDE SEQUENCE</scope>
</reference>
<comment type="caution">
    <text evidence="1">The sequence shown here is derived from an EMBL/GenBank/DDBJ whole genome shotgun (WGS) entry which is preliminary data.</text>
</comment>
<keyword evidence="2" id="KW-1185">Reference proteome</keyword>
<organism evidence="1 2">
    <name type="scientific">Danaus chrysippus</name>
    <name type="common">African queen</name>
    <dbReference type="NCBI Taxonomy" id="151541"/>
    <lineage>
        <taxon>Eukaryota</taxon>
        <taxon>Metazoa</taxon>
        <taxon>Ecdysozoa</taxon>
        <taxon>Arthropoda</taxon>
        <taxon>Hexapoda</taxon>
        <taxon>Insecta</taxon>
        <taxon>Pterygota</taxon>
        <taxon>Neoptera</taxon>
        <taxon>Endopterygota</taxon>
        <taxon>Lepidoptera</taxon>
        <taxon>Glossata</taxon>
        <taxon>Ditrysia</taxon>
        <taxon>Papilionoidea</taxon>
        <taxon>Nymphalidae</taxon>
        <taxon>Danainae</taxon>
        <taxon>Danaini</taxon>
        <taxon>Danaina</taxon>
        <taxon>Danaus</taxon>
        <taxon>Anosia</taxon>
    </lineage>
</organism>
<gene>
    <name evidence="1" type="ORF">DCHRY22_LOCUS15681</name>
</gene>
<name>A0A8J2R887_9NEOP</name>
<protein>
    <submittedName>
        <fullName evidence="1">(African queen) hypothetical protein</fullName>
    </submittedName>
</protein>
<dbReference type="Proteomes" id="UP000789524">
    <property type="component" value="Unassembled WGS sequence"/>
</dbReference>
<dbReference type="EMBL" id="CAKASE010000083">
    <property type="protein sequence ID" value="CAG9585210.1"/>
    <property type="molecule type" value="Genomic_DNA"/>
</dbReference>
<dbReference type="AlphaFoldDB" id="A0A8J2R887"/>
<sequence>MKFRSRLRKTLCIKKVVHNNIDCVRVKEAGSSPVTRTELIKDSGVWIPRSARHKHDALLMGRANLIG</sequence>